<dbReference type="PANTHER" id="PTHR30055">
    <property type="entry name" value="HTH-TYPE TRANSCRIPTIONAL REGULATOR RUTR"/>
    <property type="match status" value="1"/>
</dbReference>
<proteinExistence type="predicted"/>
<keyword evidence="1 2" id="KW-0238">DNA-binding</keyword>
<name>A0ABW1TJU5_9LACO</name>
<dbReference type="Gene3D" id="1.10.357.10">
    <property type="entry name" value="Tetracycline Repressor, domain 2"/>
    <property type="match status" value="1"/>
</dbReference>
<dbReference type="PROSITE" id="PS50977">
    <property type="entry name" value="HTH_TETR_2"/>
    <property type="match status" value="1"/>
</dbReference>
<evidence type="ECO:0000256" key="2">
    <source>
        <dbReference type="PROSITE-ProRule" id="PRU00335"/>
    </source>
</evidence>
<dbReference type="SUPFAM" id="SSF46689">
    <property type="entry name" value="Homeodomain-like"/>
    <property type="match status" value="1"/>
</dbReference>
<dbReference type="PANTHER" id="PTHR30055:SF226">
    <property type="entry name" value="HTH-TYPE TRANSCRIPTIONAL REGULATOR PKSA"/>
    <property type="match status" value="1"/>
</dbReference>
<gene>
    <name evidence="4" type="ORF">ACFP1C_12450</name>
</gene>
<dbReference type="EMBL" id="JBHSSI010000078">
    <property type="protein sequence ID" value="MFC6261744.1"/>
    <property type="molecule type" value="Genomic_DNA"/>
</dbReference>
<evidence type="ECO:0000259" key="3">
    <source>
        <dbReference type="PROSITE" id="PS50977"/>
    </source>
</evidence>
<feature type="DNA-binding region" description="H-T-H motif" evidence="2">
    <location>
        <begin position="28"/>
        <end position="47"/>
    </location>
</feature>
<dbReference type="PRINTS" id="PR00455">
    <property type="entry name" value="HTHTETR"/>
</dbReference>
<sequence length="198" mass="23147">MKKSDQQRQNIIDVGRELFAEKGYAETSTRMINEQAGIAEGLLYYYFPKGKRQLLDTIVHEGIVVRKNMAEIQLQGWRSDNLEERVVNLFNTFWKSFNNDAGYQSFLITIRERTLLSDEQSQWLISTIAGVEKRIAVALREVDPRPERQERLADIAQLIMSIFQRTVYDELLIRDSRNPAAMNREDIRREIRLVLALV</sequence>
<feature type="domain" description="HTH tetR-type" evidence="3">
    <location>
        <begin position="5"/>
        <end position="65"/>
    </location>
</feature>
<comment type="caution">
    <text evidence="4">The sequence shown here is derived from an EMBL/GenBank/DDBJ whole genome shotgun (WGS) entry which is preliminary data.</text>
</comment>
<dbReference type="Pfam" id="PF00440">
    <property type="entry name" value="TetR_N"/>
    <property type="match status" value="1"/>
</dbReference>
<organism evidence="4 5">
    <name type="scientific">Levilactobacillus fujinensis</name>
    <dbReference type="NCBI Taxonomy" id="2486024"/>
    <lineage>
        <taxon>Bacteria</taxon>
        <taxon>Bacillati</taxon>
        <taxon>Bacillota</taxon>
        <taxon>Bacilli</taxon>
        <taxon>Lactobacillales</taxon>
        <taxon>Lactobacillaceae</taxon>
        <taxon>Levilactobacillus</taxon>
    </lineage>
</organism>
<dbReference type="InterPro" id="IPR009057">
    <property type="entry name" value="Homeodomain-like_sf"/>
</dbReference>
<evidence type="ECO:0000256" key="1">
    <source>
        <dbReference type="ARBA" id="ARBA00023125"/>
    </source>
</evidence>
<protein>
    <submittedName>
        <fullName evidence="4">TetR/AcrR family transcriptional regulator</fullName>
    </submittedName>
</protein>
<dbReference type="InterPro" id="IPR050109">
    <property type="entry name" value="HTH-type_TetR-like_transc_reg"/>
</dbReference>
<dbReference type="InterPro" id="IPR001647">
    <property type="entry name" value="HTH_TetR"/>
</dbReference>
<accession>A0ABW1TJU5</accession>
<reference evidence="5" key="1">
    <citation type="journal article" date="2019" name="Int. J. Syst. Evol. Microbiol.">
        <title>The Global Catalogue of Microorganisms (GCM) 10K type strain sequencing project: providing services to taxonomists for standard genome sequencing and annotation.</title>
        <authorList>
            <consortium name="The Broad Institute Genomics Platform"/>
            <consortium name="The Broad Institute Genome Sequencing Center for Infectious Disease"/>
            <person name="Wu L."/>
            <person name="Ma J."/>
        </authorList>
    </citation>
    <scope>NUCLEOTIDE SEQUENCE [LARGE SCALE GENOMIC DNA]</scope>
    <source>
        <strain evidence="5">CCM 8908</strain>
    </source>
</reference>
<dbReference type="RefSeq" id="WP_125685317.1">
    <property type="nucleotide sequence ID" value="NZ_JBHSSI010000078.1"/>
</dbReference>
<keyword evidence="5" id="KW-1185">Reference proteome</keyword>
<evidence type="ECO:0000313" key="4">
    <source>
        <dbReference type="EMBL" id="MFC6261744.1"/>
    </source>
</evidence>
<evidence type="ECO:0000313" key="5">
    <source>
        <dbReference type="Proteomes" id="UP001596283"/>
    </source>
</evidence>
<dbReference type="Proteomes" id="UP001596283">
    <property type="component" value="Unassembled WGS sequence"/>
</dbReference>